<accession>A0A2A4XDM9</accession>
<protein>
    <submittedName>
        <fullName evidence="2">Uncharacterized protein</fullName>
    </submittedName>
</protein>
<dbReference type="SMART" id="SM00028">
    <property type="entry name" value="TPR"/>
    <property type="match status" value="7"/>
</dbReference>
<organism evidence="2 3">
    <name type="scientific">SAR86 cluster bacterium</name>
    <dbReference type="NCBI Taxonomy" id="2030880"/>
    <lineage>
        <taxon>Bacteria</taxon>
        <taxon>Pseudomonadati</taxon>
        <taxon>Pseudomonadota</taxon>
        <taxon>Gammaproteobacteria</taxon>
        <taxon>SAR86 cluster</taxon>
    </lineage>
</organism>
<sequence>MMNLTAAQVLKRGVVAHKEGNLHAAEQFYRTVLLSESRHLDTPHDIDVMAEAHTNLGVTLQQRGDRDAAIDSFKQAVKIKPDYTEVYYVMGHAFRDKGDLRASINCYQQAVRNSPDNADALNNLGAALQHNGELEAAIESYKQALKISPEFAEAYNNLGSSLLEKGDLDAAIDSYKEAIKIKPNYANAYNNMGHAFHDKGDFAASLDCYKSALKIVPDSAQAHNNMGNALREVGEYQDAIQHFDCVASESDPSNPLFWLNSKAQSLECLYILGRYAELRERLHVLAESADINLRVAGVSAFVNNQLKLEDPYPFCKNPLDFFQAGNLSDHLLDVSGFVEGLMLEAAEVTQLWEPRHGVTKFGFQTAPTIFKAGKNCEALEKILRKEIESYYSKFSSEDCEYIKSWPSEYDLRGWYVRLIKNGHQQSHNHPSAWLSGVIYLKTIDATDANEGAIELSLQGHDLPILDDNYPRKIHRPSRGDIIFFPSSLYHKTIPFSEDTDRCVIAFDLYRHL</sequence>
<evidence type="ECO:0000256" key="1">
    <source>
        <dbReference type="PROSITE-ProRule" id="PRU00339"/>
    </source>
</evidence>
<dbReference type="Gene3D" id="2.60.120.620">
    <property type="entry name" value="q2cbj1_9rhob like domain"/>
    <property type="match status" value="1"/>
</dbReference>
<evidence type="ECO:0000313" key="3">
    <source>
        <dbReference type="Proteomes" id="UP000218767"/>
    </source>
</evidence>
<dbReference type="PANTHER" id="PTHR44366:SF1">
    <property type="entry name" value="UDP-N-ACETYLGLUCOSAMINE--PEPTIDE N-ACETYLGLUCOSAMINYLTRANSFERASE 110 KDA SUBUNIT"/>
    <property type="match status" value="1"/>
</dbReference>
<proteinExistence type="predicted"/>
<feature type="repeat" description="TPR" evidence="1">
    <location>
        <begin position="186"/>
        <end position="219"/>
    </location>
</feature>
<dbReference type="SUPFAM" id="SSF48452">
    <property type="entry name" value="TPR-like"/>
    <property type="match status" value="1"/>
</dbReference>
<dbReference type="Pfam" id="PF13432">
    <property type="entry name" value="TPR_16"/>
    <property type="match status" value="1"/>
</dbReference>
<keyword evidence="1" id="KW-0802">TPR repeat</keyword>
<dbReference type="GO" id="GO:0097363">
    <property type="term" value="F:protein O-acetylglucosaminyltransferase activity"/>
    <property type="evidence" value="ECO:0007669"/>
    <property type="project" value="TreeGrafter"/>
</dbReference>
<dbReference type="InterPro" id="IPR012668">
    <property type="entry name" value="CHP02466"/>
</dbReference>
<dbReference type="Proteomes" id="UP000218767">
    <property type="component" value="Unassembled WGS sequence"/>
</dbReference>
<feature type="repeat" description="TPR" evidence="1">
    <location>
        <begin position="84"/>
        <end position="117"/>
    </location>
</feature>
<dbReference type="PROSITE" id="PS50005">
    <property type="entry name" value="TPR"/>
    <property type="match status" value="5"/>
</dbReference>
<dbReference type="Gene3D" id="1.25.40.10">
    <property type="entry name" value="Tetratricopeptide repeat domain"/>
    <property type="match status" value="3"/>
</dbReference>
<gene>
    <name evidence="2" type="ORF">COB20_03485</name>
</gene>
<dbReference type="InterPro" id="IPR037919">
    <property type="entry name" value="OGT"/>
</dbReference>
<dbReference type="InterPro" id="IPR011990">
    <property type="entry name" value="TPR-like_helical_dom_sf"/>
</dbReference>
<dbReference type="PANTHER" id="PTHR44366">
    <property type="entry name" value="UDP-N-ACETYLGLUCOSAMINE--PEPTIDE N-ACETYLGLUCOSAMINYLTRANSFERASE 110 KDA SUBUNIT"/>
    <property type="match status" value="1"/>
</dbReference>
<dbReference type="Pfam" id="PF13759">
    <property type="entry name" value="2OG-FeII_Oxy_5"/>
    <property type="match status" value="1"/>
</dbReference>
<dbReference type="PROSITE" id="PS50293">
    <property type="entry name" value="TPR_REGION"/>
    <property type="match status" value="4"/>
</dbReference>
<dbReference type="GO" id="GO:0006493">
    <property type="term" value="P:protein O-linked glycosylation"/>
    <property type="evidence" value="ECO:0007669"/>
    <property type="project" value="InterPro"/>
</dbReference>
<feature type="repeat" description="TPR" evidence="1">
    <location>
        <begin position="152"/>
        <end position="185"/>
    </location>
</feature>
<comment type="caution">
    <text evidence="2">The sequence shown here is derived from an EMBL/GenBank/DDBJ whole genome shotgun (WGS) entry which is preliminary data.</text>
</comment>
<dbReference type="EMBL" id="NVUL01000011">
    <property type="protein sequence ID" value="PCI80259.1"/>
    <property type="molecule type" value="Genomic_DNA"/>
</dbReference>
<feature type="repeat" description="TPR" evidence="1">
    <location>
        <begin position="50"/>
        <end position="83"/>
    </location>
</feature>
<evidence type="ECO:0000313" key="2">
    <source>
        <dbReference type="EMBL" id="PCI80259.1"/>
    </source>
</evidence>
<dbReference type="Pfam" id="PF00515">
    <property type="entry name" value="TPR_1"/>
    <property type="match status" value="1"/>
</dbReference>
<feature type="repeat" description="TPR" evidence="1">
    <location>
        <begin position="118"/>
        <end position="151"/>
    </location>
</feature>
<dbReference type="InterPro" id="IPR019734">
    <property type="entry name" value="TPR_rpt"/>
</dbReference>
<dbReference type="AlphaFoldDB" id="A0A2A4XDM9"/>
<dbReference type="Pfam" id="PF13431">
    <property type="entry name" value="TPR_17"/>
    <property type="match status" value="1"/>
</dbReference>
<reference evidence="3" key="1">
    <citation type="submission" date="2017-08" db="EMBL/GenBank/DDBJ databases">
        <title>A dynamic microbial community with high functional redundancy inhabits the cold, oxic subseafloor aquifer.</title>
        <authorList>
            <person name="Tully B.J."/>
            <person name="Wheat C.G."/>
            <person name="Glazer B.T."/>
            <person name="Huber J.A."/>
        </authorList>
    </citation>
    <scope>NUCLEOTIDE SEQUENCE [LARGE SCALE GENOMIC DNA]</scope>
</reference>
<dbReference type="Pfam" id="PF13414">
    <property type="entry name" value="TPR_11"/>
    <property type="match status" value="1"/>
</dbReference>
<name>A0A2A4XDM9_9GAMM</name>